<dbReference type="PROSITE" id="PS50011">
    <property type="entry name" value="PROTEIN_KINASE_DOM"/>
    <property type="match status" value="1"/>
</dbReference>
<reference evidence="5" key="1">
    <citation type="submission" date="2018-02" db="EMBL/GenBank/DDBJ databases">
        <authorList>
            <person name="Cohen D.B."/>
            <person name="Kent A.D."/>
        </authorList>
    </citation>
    <scope>NUCLEOTIDE SEQUENCE</scope>
</reference>
<dbReference type="AlphaFoldDB" id="A0A2N9HJ89"/>
<feature type="domain" description="Protein kinase" evidence="4">
    <location>
        <begin position="246"/>
        <end position="545"/>
    </location>
</feature>
<dbReference type="GO" id="GO:0007166">
    <property type="term" value="P:cell surface receptor signaling pathway"/>
    <property type="evidence" value="ECO:0007669"/>
    <property type="project" value="InterPro"/>
</dbReference>
<dbReference type="InterPro" id="IPR000719">
    <property type="entry name" value="Prot_kinase_dom"/>
</dbReference>
<gene>
    <name evidence="5" type="ORF">FSB_LOCUS39643</name>
</gene>
<dbReference type="GO" id="GO:0005886">
    <property type="term" value="C:plasma membrane"/>
    <property type="evidence" value="ECO:0007669"/>
    <property type="project" value="TreeGrafter"/>
</dbReference>
<dbReference type="EMBL" id="OIVN01003512">
    <property type="protein sequence ID" value="SPD11761.1"/>
    <property type="molecule type" value="Genomic_DNA"/>
</dbReference>
<keyword evidence="1" id="KW-0547">Nucleotide-binding</keyword>
<dbReference type="InterPro" id="IPR001245">
    <property type="entry name" value="Ser-Thr/Tyr_kinase_cat_dom"/>
</dbReference>
<evidence type="ECO:0000313" key="5">
    <source>
        <dbReference type="EMBL" id="SPD11761.1"/>
    </source>
</evidence>
<accession>A0A2N9HJ89</accession>
<dbReference type="PANTHER" id="PTHR27005">
    <property type="entry name" value="WALL-ASSOCIATED RECEPTOR KINASE-LIKE 21"/>
    <property type="match status" value="1"/>
</dbReference>
<dbReference type="GO" id="GO:0004674">
    <property type="term" value="F:protein serine/threonine kinase activity"/>
    <property type="evidence" value="ECO:0007669"/>
    <property type="project" value="TreeGrafter"/>
</dbReference>
<dbReference type="SUPFAM" id="SSF56112">
    <property type="entry name" value="Protein kinase-like (PK-like)"/>
    <property type="match status" value="1"/>
</dbReference>
<proteinExistence type="predicted"/>
<evidence type="ECO:0000256" key="1">
    <source>
        <dbReference type="ARBA" id="ARBA00022741"/>
    </source>
</evidence>
<dbReference type="InterPro" id="IPR011009">
    <property type="entry name" value="Kinase-like_dom_sf"/>
</dbReference>
<keyword evidence="2" id="KW-0067">ATP-binding</keyword>
<sequence length="548" mass="61684">MASSSTQNKPETINLNDTPSVMPEVWRPYFLSINGPVSVTDSVILNGETATAVAAGLCTPEDAKCAATVSNMGRRLHVRNLEVKTLRSQVTILQRLLKESKKKVEQVKEENKRLKALVDSYADDLVIRSTEQGKTTDKLQKQYEKLLAEPLLEPFQDLVVTRIYISNHSLKRASRILYNLSAINVVAPVRLNSDFNLIMGFLNITTVWDLPAIFEYHRTFMYVIGFTYGGQCQKNSGFGGQDEFMFENEEKSQRGGTNNYDQHQSFAWDGDFLFYKGSLDNRLVSIKKYPDRGFSVMEDTVLGIIKDIVVGSQMSVHQNVLKLLGCCLETKNPIIVYEFVGYKTLSSCINPIDQTVQSEPLTWKCRLRIAMGIANAVAYLHTSFSRPVIHRDIRSATILLDENNVAKLIDFSLSISIPKGQLHVDTAVRGRMGICAPEYMTTGYLTEKADVFNYGLFLLVLLAGGMLKIPECCYSETFLPSLVKPYDEQDRLIEIVDPELLKERTNQEQFLAFAQIALSCISETAEDRPTMIDAAKQLRRIYESVSPP</sequence>
<dbReference type="Gene3D" id="1.10.510.10">
    <property type="entry name" value="Transferase(Phosphotransferase) domain 1"/>
    <property type="match status" value="1"/>
</dbReference>
<protein>
    <recommendedName>
        <fullName evidence="4">Protein kinase domain-containing protein</fullName>
    </recommendedName>
</protein>
<dbReference type="GO" id="GO:0005524">
    <property type="term" value="F:ATP binding"/>
    <property type="evidence" value="ECO:0007669"/>
    <property type="project" value="UniProtKB-KW"/>
</dbReference>
<feature type="coiled-coil region" evidence="3">
    <location>
        <begin position="83"/>
        <end position="124"/>
    </location>
</feature>
<dbReference type="Pfam" id="PF07714">
    <property type="entry name" value="PK_Tyr_Ser-Thr"/>
    <property type="match status" value="1"/>
</dbReference>
<evidence type="ECO:0000259" key="4">
    <source>
        <dbReference type="PROSITE" id="PS50011"/>
    </source>
</evidence>
<evidence type="ECO:0000256" key="3">
    <source>
        <dbReference type="SAM" id="Coils"/>
    </source>
</evidence>
<evidence type="ECO:0000256" key="2">
    <source>
        <dbReference type="ARBA" id="ARBA00022840"/>
    </source>
</evidence>
<dbReference type="PANTHER" id="PTHR27005:SF433">
    <property type="entry name" value="NON-FUNCTIONAL PSEUDOKINASE ZED1-LIKE"/>
    <property type="match status" value="1"/>
</dbReference>
<dbReference type="InterPro" id="IPR045274">
    <property type="entry name" value="WAK-like"/>
</dbReference>
<keyword evidence="3" id="KW-0175">Coiled coil</keyword>
<dbReference type="Gene3D" id="3.30.200.20">
    <property type="entry name" value="Phosphorylase Kinase, domain 1"/>
    <property type="match status" value="1"/>
</dbReference>
<name>A0A2N9HJ89_FAGSY</name>
<organism evidence="5">
    <name type="scientific">Fagus sylvatica</name>
    <name type="common">Beechnut</name>
    <dbReference type="NCBI Taxonomy" id="28930"/>
    <lineage>
        <taxon>Eukaryota</taxon>
        <taxon>Viridiplantae</taxon>
        <taxon>Streptophyta</taxon>
        <taxon>Embryophyta</taxon>
        <taxon>Tracheophyta</taxon>
        <taxon>Spermatophyta</taxon>
        <taxon>Magnoliopsida</taxon>
        <taxon>eudicotyledons</taxon>
        <taxon>Gunneridae</taxon>
        <taxon>Pentapetalae</taxon>
        <taxon>rosids</taxon>
        <taxon>fabids</taxon>
        <taxon>Fagales</taxon>
        <taxon>Fagaceae</taxon>
        <taxon>Fagus</taxon>
    </lineage>
</organism>